<evidence type="ECO:0000259" key="2">
    <source>
        <dbReference type="Pfam" id="PF00675"/>
    </source>
</evidence>
<dbReference type="PANTHER" id="PTHR11851:SF49">
    <property type="entry name" value="MITOCHONDRIAL-PROCESSING PEPTIDASE SUBUNIT ALPHA"/>
    <property type="match status" value="1"/>
</dbReference>
<gene>
    <name evidence="4" type="ORF">LCGC14_0305990</name>
</gene>
<sequence>MKQIQVKKKGNSTWVGIVVPVGSRDEENRIKGISHFTEHMLFKGTKNRTKEQIKREMDAYGATLNAYTGEEVTCYWVQIDNKYKDKAVDLLTDMVENPVFDKIELNKEREVIMQELKMYEDNPLYHIWDLSQTSMFPLTSGLGITIIGTKESLYKINQEEFKVFHEKYYKNPTLIIVGDIEEDVIDVFQHDVRFAQELKYSYDTVIKEREGISQACMTVSGVVPFLSHSSISSCFYLEMMKALCNAFSGRIFDVIREKNNLVYSTYFTYELLNCGTIIWSVFAGLDAKNIDKARRLIDEELTRPFTSEEVEFSLKKRIGEISLMVDSTATYGNRIVKSLNRQIPFQTYNNDYKLALNDVSYKVNDYQRGMKFNRNKLVAIVPKEK</sequence>
<dbReference type="InterPro" id="IPR050361">
    <property type="entry name" value="MPP/UQCRC_Complex"/>
</dbReference>
<evidence type="ECO:0000313" key="4">
    <source>
        <dbReference type="EMBL" id="KKN82775.1"/>
    </source>
</evidence>
<reference evidence="4" key="1">
    <citation type="journal article" date="2015" name="Nature">
        <title>Complex archaea that bridge the gap between prokaryotes and eukaryotes.</title>
        <authorList>
            <person name="Spang A."/>
            <person name="Saw J.H."/>
            <person name="Jorgensen S.L."/>
            <person name="Zaremba-Niedzwiedzka K."/>
            <person name="Martijn J."/>
            <person name="Lind A.E."/>
            <person name="van Eijk R."/>
            <person name="Schleper C."/>
            <person name="Guy L."/>
            <person name="Ettema T.J."/>
        </authorList>
    </citation>
    <scope>NUCLEOTIDE SEQUENCE</scope>
</reference>
<comment type="similarity">
    <text evidence="1">Belongs to the peptidase M16 family.</text>
</comment>
<protein>
    <recommendedName>
        <fullName evidence="5">Peptidase M16 N-terminal domain-containing protein</fullName>
    </recommendedName>
</protein>
<dbReference type="PANTHER" id="PTHR11851">
    <property type="entry name" value="METALLOPROTEASE"/>
    <property type="match status" value="1"/>
</dbReference>
<dbReference type="GO" id="GO:0046872">
    <property type="term" value="F:metal ion binding"/>
    <property type="evidence" value="ECO:0007669"/>
    <property type="project" value="InterPro"/>
</dbReference>
<name>A0A0F9TNZ5_9ZZZZ</name>
<dbReference type="EMBL" id="LAZR01000195">
    <property type="protein sequence ID" value="KKN82775.1"/>
    <property type="molecule type" value="Genomic_DNA"/>
</dbReference>
<dbReference type="Pfam" id="PF05193">
    <property type="entry name" value="Peptidase_M16_C"/>
    <property type="match status" value="1"/>
</dbReference>
<dbReference type="AlphaFoldDB" id="A0A0F9TNZ5"/>
<dbReference type="Gene3D" id="3.30.830.10">
    <property type="entry name" value="Metalloenzyme, LuxS/M16 peptidase-like"/>
    <property type="match status" value="2"/>
</dbReference>
<dbReference type="InterPro" id="IPR011249">
    <property type="entry name" value="Metalloenz_LuxS/M16"/>
</dbReference>
<feature type="domain" description="Peptidase M16 C-terminal" evidence="3">
    <location>
        <begin position="155"/>
        <end position="302"/>
    </location>
</feature>
<dbReference type="InterPro" id="IPR011765">
    <property type="entry name" value="Pept_M16_N"/>
</dbReference>
<dbReference type="InterPro" id="IPR007863">
    <property type="entry name" value="Peptidase_M16_C"/>
</dbReference>
<dbReference type="Pfam" id="PF00675">
    <property type="entry name" value="Peptidase_M16"/>
    <property type="match status" value="1"/>
</dbReference>
<evidence type="ECO:0000259" key="3">
    <source>
        <dbReference type="Pfam" id="PF05193"/>
    </source>
</evidence>
<organism evidence="4">
    <name type="scientific">marine sediment metagenome</name>
    <dbReference type="NCBI Taxonomy" id="412755"/>
    <lineage>
        <taxon>unclassified sequences</taxon>
        <taxon>metagenomes</taxon>
        <taxon>ecological metagenomes</taxon>
    </lineage>
</organism>
<feature type="domain" description="Peptidase M16 N-terminal" evidence="2">
    <location>
        <begin position="9"/>
        <end position="123"/>
    </location>
</feature>
<proteinExistence type="inferred from homology"/>
<accession>A0A0F9TNZ5</accession>
<comment type="caution">
    <text evidence="4">The sequence shown here is derived from an EMBL/GenBank/DDBJ whole genome shotgun (WGS) entry which is preliminary data.</text>
</comment>
<evidence type="ECO:0008006" key="5">
    <source>
        <dbReference type="Google" id="ProtNLM"/>
    </source>
</evidence>
<evidence type="ECO:0000256" key="1">
    <source>
        <dbReference type="ARBA" id="ARBA00007261"/>
    </source>
</evidence>
<dbReference type="SUPFAM" id="SSF63411">
    <property type="entry name" value="LuxS/MPP-like metallohydrolase"/>
    <property type="match status" value="2"/>
</dbReference>